<gene>
    <name evidence="2" type="ORF">GTP41_26510</name>
</gene>
<sequence>MKTLAAGMALVLTGCGAMRQDMETARENTREIGLLVQSISQSAATFQKQRDAIAVSSKVHRDNLESLAMRYEADAYRAAAAWNVAGQKERQHSFESVREESGKLLARIEEKRARELAQAQEQRDTRSAVLYQGTKLNEAALALIELAEPESRKEHAKFYFSYLKDVRESIKKDSEAEAAAQANAASKAKDKP</sequence>
<dbReference type="Proteomes" id="UP000448575">
    <property type="component" value="Unassembled WGS sequence"/>
</dbReference>
<comment type="caution">
    <text evidence="2">The sequence shown here is derived from an EMBL/GenBank/DDBJ whole genome shotgun (WGS) entry which is preliminary data.</text>
</comment>
<dbReference type="PROSITE" id="PS51257">
    <property type="entry name" value="PROKAR_LIPOPROTEIN"/>
    <property type="match status" value="1"/>
</dbReference>
<name>A0A6N9HQL8_9BURK</name>
<proteinExistence type="predicted"/>
<keyword evidence="3" id="KW-1185">Reference proteome</keyword>
<feature type="region of interest" description="Disordered" evidence="1">
    <location>
        <begin position="173"/>
        <end position="192"/>
    </location>
</feature>
<reference evidence="2 3" key="1">
    <citation type="submission" date="2019-12" db="EMBL/GenBank/DDBJ databases">
        <title>Novel species isolated from a subtropical stream in China.</title>
        <authorList>
            <person name="Lu H."/>
        </authorList>
    </citation>
    <scope>NUCLEOTIDE SEQUENCE [LARGE SCALE GENOMIC DNA]</scope>
    <source>
        <strain evidence="2 3">DS3</strain>
    </source>
</reference>
<protein>
    <submittedName>
        <fullName evidence="2">Uncharacterized protein</fullName>
    </submittedName>
</protein>
<evidence type="ECO:0000256" key="1">
    <source>
        <dbReference type="SAM" id="MobiDB-lite"/>
    </source>
</evidence>
<dbReference type="EMBL" id="WWCJ01000036">
    <property type="protein sequence ID" value="MYN05647.1"/>
    <property type="molecule type" value="Genomic_DNA"/>
</dbReference>
<organism evidence="2 3">
    <name type="scientific">Pseudoduganella guangdongensis</name>
    <dbReference type="NCBI Taxonomy" id="2692179"/>
    <lineage>
        <taxon>Bacteria</taxon>
        <taxon>Pseudomonadati</taxon>
        <taxon>Pseudomonadota</taxon>
        <taxon>Betaproteobacteria</taxon>
        <taxon>Burkholderiales</taxon>
        <taxon>Oxalobacteraceae</taxon>
        <taxon>Telluria group</taxon>
        <taxon>Pseudoduganella</taxon>
    </lineage>
</organism>
<dbReference type="AlphaFoldDB" id="A0A6N9HQL8"/>
<dbReference type="RefSeq" id="WP_161028589.1">
    <property type="nucleotide sequence ID" value="NZ_WWCJ01000036.1"/>
</dbReference>
<evidence type="ECO:0000313" key="2">
    <source>
        <dbReference type="EMBL" id="MYN05647.1"/>
    </source>
</evidence>
<evidence type="ECO:0000313" key="3">
    <source>
        <dbReference type="Proteomes" id="UP000448575"/>
    </source>
</evidence>
<accession>A0A6N9HQL8</accession>
<feature type="compositionally biased region" description="Low complexity" evidence="1">
    <location>
        <begin position="177"/>
        <end position="186"/>
    </location>
</feature>